<dbReference type="RefSeq" id="WP_204413242.1">
    <property type="nucleotide sequence ID" value="NZ_JAFBED010000001.1"/>
</dbReference>
<dbReference type="EMBL" id="JAFBED010000001">
    <property type="protein sequence ID" value="MBM7618791.1"/>
    <property type="molecule type" value="Genomic_DNA"/>
</dbReference>
<evidence type="ECO:0000313" key="1">
    <source>
        <dbReference type="EMBL" id="MBM7618791.1"/>
    </source>
</evidence>
<gene>
    <name evidence="1" type="ORF">JOC95_000633</name>
</gene>
<dbReference type="Pfam" id="PF05638">
    <property type="entry name" value="T6SS_HCP"/>
    <property type="match status" value="1"/>
</dbReference>
<protein>
    <submittedName>
        <fullName evidence="1">Type VI secretion system Hcp family effector</fullName>
    </submittedName>
</protein>
<accession>A0ABS2NVU5</accession>
<dbReference type="InterPro" id="IPR036624">
    <property type="entry name" value="Hcp1-lik_sf"/>
</dbReference>
<dbReference type="InterPro" id="IPR053165">
    <property type="entry name" value="HSI-I_assembly_Hcp1"/>
</dbReference>
<evidence type="ECO:0000313" key="2">
    <source>
        <dbReference type="Proteomes" id="UP000737402"/>
    </source>
</evidence>
<comment type="caution">
    <text evidence="1">The sequence shown here is derived from an EMBL/GenBank/DDBJ whole genome shotgun (WGS) entry which is preliminary data.</text>
</comment>
<dbReference type="PANTHER" id="PTHR36152">
    <property type="entry name" value="CYTOPLASMIC PROTEIN-RELATED"/>
    <property type="match status" value="1"/>
</dbReference>
<sequence>MALRLFLAIPGIPGNSTVIRFEDSIELLTYSLNFFNSVTSQSLSTFTASRATLSPLVITKRSDRSSLPLLFNLLTGRTIREMTLYVTDDTGGDFQTLFIFTLENVKVTQFNQSGEDGADSPMETINFRYTKITIESDAFDANQVLTYDTSTNRATFSDGVT</sequence>
<dbReference type="PANTHER" id="PTHR36152:SF1">
    <property type="entry name" value="UBIQUITIN-LIKE DOMAIN-CONTAINING PROTEIN"/>
    <property type="match status" value="1"/>
</dbReference>
<dbReference type="Proteomes" id="UP000737402">
    <property type="component" value="Unassembled WGS sequence"/>
</dbReference>
<organism evidence="1 2">
    <name type="scientific">Sutcliffiella tianshenii</name>
    <dbReference type="NCBI Taxonomy" id="1463404"/>
    <lineage>
        <taxon>Bacteria</taxon>
        <taxon>Bacillati</taxon>
        <taxon>Bacillota</taxon>
        <taxon>Bacilli</taxon>
        <taxon>Bacillales</taxon>
        <taxon>Bacillaceae</taxon>
        <taxon>Sutcliffiella</taxon>
    </lineage>
</organism>
<dbReference type="InterPro" id="IPR008514">
    <property type="entry name" value="T6SS_Hcp"/>
</dbReference>
<dbReference type="SUPFAM" id="SSF141452">
    <property type="entry name" value="Hcp1-like"/>
    <property type="match status" value="1"/>
</dbReference>
<dbReference type="Gene3D" id="2.30.110.20">
    <property type="entry name" value="Hcp1-like"/>
    <property type="match status" value="1"/>
</dbReference>
<keyword evidence="2" id="KW-1185">Reference proteome</keyword>
<name>A0ABS2NVU5_9BACI</name>
<proteinExistence type="predicted"/>
<reference evidence="1 2" key="1">
    <citation type="submission" date="2021-01" db="EMBL/GenBank/DDBJ databases">
        <title>Genomic Encyclopedia of Type Strains, Phase IV (KMG-IV): sequencing the most valuable type-strain genomes for metagenomic binning, comparative biology and taxonomic classification.</title>
        <authorList>
            <person name="Goeker M."/>
        </authorList>
    </citation>
    <scope>NUCLEOTIDE SEQUENCE [LARGE SCALE GENOMIC DNA]</scope>
    <source>
        <strain evidence="1 2">DSM 25879</strain>
    </source>
</reference>